<dbReference type="Proteomes" id="UP001526201">
    <property type="component" value="Unassembled WGS sequence"/>
</dbReference>
<evidence type="ECO:0000313" key="5">
    <source>
        <dbReference type="Proteomes" id="UP001526201"/>
    </source>
</evidence>
<dbReference type="InterPro" id="IPR042208">
    <property type="entry name" value="D-ser_dehydrat-like_sf"/>
</dbReference>
<protein>
    <submittedName>
        <fullName evidence="4">Alanine racemase</fullName>
    </submittedName>
</protein>
<gene>
    <name evidence="4" type="ORF">H7J73_27270</name>
</gene>
<name>A0ABT3CJW2_9MYCO</name>
<dbReference type="PANTHER" id="PTHR28004:SF8">
    <property type="entry name" value="D-SERINE DEAMINASE"/>
    <property type="match status" value="1"/>
</dbReference>
<dbReference type="SUPFAM" id="SSF51419">
    <property type="entry name" value="PLP-binding barrel"/>
    <property type="match status" value="1"/>
</dbReference>
<evidence type="ECO:0000313" key="4">
    <source>
        <dbReference type="EMBL" id="MCV7229717.1"/>
    </source>
</evidence>
<accession>A0ABT3CJW2</accession>
<dbReference type="Gene3D" id="2.40.37.20">
    <property type="entry name" value="D-serine dehydratase-like domain"/>
    <property type="match status" value="1"/>
</dbReference>
<dbReference type="InterPro" id="IPR001608">
    <property type="entry name" value="Ala_racemase_N"/>
</dbReference>
<keyword evidence="5" id="KW-1185">Reference proteome</keyword>
<evidence type="ECO:0000256" key="2">
    <source>
        <dbReference type="ARBA" id="ARBA00023239"/>
    </source>
</evidence>
<organism evidence="4 5">
    <name type="scientific">Mycolicibacterium komossense</name>
    <dbReference type="NCBI Taxonomy" id="1779"/>
    <lineage>
        <taxon>Bacteria</taxon>
        <taxon>Bacillati</taxon>
        <taxon>Actinomycetota</taxon>
        <taxon>Actinomycetes</taxon>
        <taxon>Mycobacteriales</taxon>
        <taxon>Mycobacteriaceae</taxon>
        <taxon>Mycolicibacterium</taxon>
    </lineage>
</organism>
<comment type="similarity">
    <text evidence="1">Belongs to the DSD1 family.</text>
</comment>
<dbReference type="Pfam" id="PF01168">
    <property type="entry name" value="Ala_racemase_N"/>
    <property type="match status" value="1"/>
</dbReference>
<dbReference type="RefSeq" id="WP_264070977.1">
    <property type="nucleotide sequence ID" value="NZ_JACKTY010000046.1"/>
</dbReference>
<dbReference type="SMART" id="SM01119">
    <property type="entry name" value="D-ser_dehydrat"/>
    <property type="match status" value="1"/>
</dbReference>
<evidence type="ECO:0000259" key="3">
    <source>
        <dbReference type="SMART" id="SM01119"/>
    </source>
</evidence>
<feature type="domain" description="D-serine dehydratase-like" evidence="3">
    <location>
        <begin position="319"/>
        <end position="408"/>
    </location>
</feature>
<dbReference type="InterPro" id="IPR026956">
    <property type="entry name" value="D-ser_dehydrat-like_dom"/>
</dbReference>
<dbReference type="InterPro" id="IPR051466">
    <property type="entry name" value="D-amino_acid_metab_enzyme"/>
</dbReference>
<proteinExistence type="inferred from homology"/>
<sequence>MTATISATALSTLADEPLDWRFKGLPVEWSGQTPAQICAAKPRLLEAGPLGPVCVLRADPLAHNLDTMARWCSERGVYLAPHGKTHMSPQLCAKQLGAGACAITAATISQVRTFRAFGISTVILANQLVDSDGLRWLARELDGNPDFDLTCWVDSVRGVQLMTAELAAAGATRRVDVCVEVGAAGARTGCRTDDDIDEVAAAAAASPQLRLVGVAGYEAALGHDVTPAARDVVRDYLERMRSTVRRLAGLFDTAEVLVTAGGSTHFDLVTDMLATGWPAGLAVRTVLRSGAYLTHDEGLYRRTSPLTRAGVQPPTLLPALSVWAQVCSRPEPDLALLTLGRRDVSFDEDLPIPRALPNSFVTKLNDQHAFLQLDAGDADRAEVGSWLEFGISHPCTVFDKWQMIPVLDADDRVVEMVRTFF</sequence>
<evidence type="ECO:0000256" key="1">
    <source>
        <dbReference type="ARBA" id="ARBA00005323"/>
    </source>
</evidence>
<dbReference type="Pfam" id="PF14031">
    <property type="entry name" value="D-ser_dehydrat"/>
    <property type="match status" value="1"/>
</dbReference>
<dbReference type="Gene3D" id="3.20.20.10">
    <property type="entry name" value="Alanine racemase"/>
    <property type="match status" value="1"/>
</dbReference>
<keyword evidence="2" id="KW-0456">Lyase</keyword>
<dbReference type="InterPro" id="IPR029066">
    <property type="entry name" value="PLP-binding_barrel"/>
</dbReference>
<reference evidence="4 5" key="1">
    <citation type="journal article" date="2022" name="BMC Genomics">
        <title>Comparative genome analysis of mycobacteria focusing on tRNA and non-coding RNA.</title>
        <authorList>
            <person name="Behra P.R.K."/>
            <person name="Pettersson B.M.F."/>
            <person name="Ramesh M."/>
            <person name="Das S."/>
            <person name="Dasgupta S."/>
            <person name="Kirsebom L.A."/>
        </authorList>
    </citation>
    <scope>NUCLEOTIDE SEQUENCE [LARGE SCALE GENOMIC DNA]</scope>
    <source>
        <strain evidence="4 5">DSM 44078</strain>
    </source>
</reference>
<dbReference type="PANTHER" id="PTHR28004">
    <property type="entry name" value="ZGC:162816-RELATED"/>
    <property type="match status" value="1"/>
</dbReference>
<comment type="caution">
    <text evidence="4">The sequence shown here is derived from an EMBL/GenBank/DDBJ whole genome shotgun (WGS) entry which is preliminary data.</text>
</comment>
<dbReference type="EMBL" id="JACKTY010000046">
    <property type="protein sequence ID" value="MCV7229717.1"/>
    <property type="molecule type" value="Genomic_DNA"/>
</dbReference>